<evidence type="ECO:0000313" key="7">
    <source>
        <dbReference type="EMBL" id="KIO26397.1"/>
    </source>
</evidence>
<name>A0A0C3LY95_9AGAM</name>
<dbReference type="Proteomes" id="UP000054248">
    <property type="component" value="Unassembled WGS sequence"/>
</dbReference>
<evidence type="ECO:0000256" key="1">
    <source>
        <dbReference type="ARBA" id="ARBA00004123"/>
    </source>
</evidence>
<keyword evidence="2" id="KW-0227">DNA damage</keyword>
<evidence type="ECO:0000259" key="6">
    <source>
        <dbReference type="Pfam" id="PF09302"/>
    </source>
</evidence>
<evidence type="ECO:0000313" key="8">
    <source>
        <dbReference type="Proteomes" id="UP000054248"/>
    </source>
</evidence>
<evidence type="ECO:0000256" key="2">
    <source>
        <dbReference type="ARBA" id="ARBA00022763"/>
    </source>
</evidence>
<dbReference type="GO" id="GO:0006303">
    <property type="term" value="P:double-strand break repair via nonhomologous end joining"/>
    <property type="evidence" value="ECO:0007669"/>
    <property type="project" value="UniProtKB-ARBA"/>
</dbReference>
<gene>
    <name evidence="7" type="ORF">M407DRAFT_24360</name>
</gene>
<dbReference type="HOGENOM" id="CLU_1157117_0_0_1"/>
<keyword evidence="4" id="KW-0539">Nucleus</keyword>
<reference evidence="8" key="2">
    <citation type="submission" date="2015-01" db="EMBL/GenBank/DDBJ databases">
        <title>Evolutionary Origins and Diversification of the Mycorrhizal Mutualists.</title>
        <authorList>
            <consortium name="DOE Joint Genome Institute"/>
            <consortium name="Mycorrhizal Genomics Consortium"/>
            <person name="Kohler A."/>
            <person name="Kuo A."/>
            <person name="Nagy L.G."/>
            <person name="Floudas D."/>
            <person name="Copeland A."/>
            <person name="Barry K.W."/>
            <person name="Cichocki N."/>
            <person name="Veneault-Fourrey C."/>
            <person name="LaButti K."/>
            <person name="Lindquist E.A."/>
            <person name="Lipzen A."/>
            <person name="Lundell T."/>
            <person name="Morin E."/>
            <person name="Murat C."/>
            <person name="Riley R."/>
            <person name="Ohm R."/>
            <person name="Sun H."/>
            <person name="Tunlid A."/>
            <person name="Henrissat B."/>
            <person name="Grigoriev I.V."/>
            <person name="Hibbett D.S."/>
            <person name="Martin F."/>
        </authorList>
    </citation>
    <scope>NUCLEOTIDE SEQUENCE [LARGE SCALE GENOMIC DNA]</scope>
    <source>
        <strain evidence="8">MUT 4182</strain>
    </source>
</reference>
<dbReference type="Gene3D" id="2.170.210.10">
    <property type="entry name" value="DNA double-strand break repair and VJ recombination XRCC4, N-terminal"/>
    <property type="match status" value="1"/>
</dbReference>
<dbReference type="OrthoDB" id="3184250at2759"/>
<proteinExistence type="predicted"/>
<evidence type="ECO:0000256" key="5">
    <source>
        <dbReference type="SAM" id="MobiDB-lite"/>
    </source>
</evidence>
<dbReference type="AlphaFoldDB" id="A0A0C3LY95"/>
<accession>A0A0C3LY95</accession>
<reference evidence="7 8" key="1">
    <citation type="submission" date="2014-04" db="EMBL/GenBank/DDBJ databases">
        <authorList>
            <consortium name="DOE Joint Genome Institute"/>
            <person name="Kuo A."/>
            <person name="Girlanda M."/>
            <person name="Perotto S."/>
            <person name="Kohler A."/>
            <person name="Nagy L.G."/>
            <person name="Floudas D."/>
            <person name="Copeland A."/>
            <person name="Barry K.W."/>
            <person name="Cichocki N."/>
            <person name="Veneault-Fourrey C."/>
            <person name="LaButti K."/>
            <person name="Lindquist E.A."/>
            <person name="Lipzen A."/>
            <person name="Lundell T."/>
            <person name="Morin E."/>
            <person name="Murat C."/>
            <person name="Sun H."/>
            <person name="Tunlid A."/>
            <person name="Henrissat B."/>
            <person name="Grigoriev I.V."/>
            <person name="Hibbett D.S."/>
            <person name="Martin F."/>
            <person name="Nordberg H.P."/>
            <person name="Cantor M.N."/>
            <person name="Hua S.X."/>
        </authorList>
    </citation>
    <scope>NUCLEOTIDE SEQUENCE [LARGE SCALE GENOMIC DNA]</scope>
    <source>
        <strain evidence="7 8">MUT 4182</strain>
    </source>
</reference>
<feature type="domain" description="XLF-like N-terminal" evidence="6">
    <location>
        <begin position="16"/>
        <end position="130"/>
    </location>
</feature>
<feature type="region of interest" description="Disordered" evidence="5">
    <location>
        <begin position="199"/>
        <end position="240"/>
    </location>
</feature>
<sequence>MLDFEESHSKALLNSPWLCKIHESTAYLFKCQIQEDDQSCCFIITDTERVWTEILHSRHISRRAVQCSSSAADVDYDEEAEGLLIKRNLVILHNLHRPEAVADADFSIGPSKRADLEVTLNLEDFTWRWDAMSLGSRQAAKLLSVHLITPLISFAAMSTFIDEPLREISASSLTRAADSQAKTAKRSLAHHRRAAKSFAYPSFGGGLRPGAPGTSPAAGYEPQGQAPTFNLGLTSPSELY</sequence>
<dbReference type="InterPro" id="IPR038051">
    <property type="entry name" value="XRCC4-like_N_sf"/>
</dbReference>
<organism evidence="7 8">
    <name type="scientific">Tulasnella calospora MUT 4182</name>
    <dbReference type="NCBI Taxonomy" id="1051891"/>
    <lineage>
        <taxon>Eukaryota</taxon>
        <taxon>Fungi</taxon>
        <taxon>Dikarya</taxon>
        <taxon>Basidiomycota</taxon>
        <taxon>Agaricomycotina</taxon>
        <taxon>Agaricomycetes</taxon>
        <taxon>Cantharellales</taxon>
        <taxon>Tulasnellaceae</taxon>
        <taxon>Tulasnella</taxon>
    </lineage>
</organism>
<keyword evidence="3" id="KW-0234">DNA repair</keyword>
<evidence type="ECO:0000256" key="3">
    <source>
        <dbReference type="ARBA" id="ARBA00023204"/>
    </source>
</evidence>
<dbReference type="Pfam" id="PF09302">
    <property type="entry name" value="XLF"/>
    <property type="match status" value="1"/>
</dbReference>
<comment type="subcellular location">
    <subcellularLocation>
        <location evidence="1">Nucleus</location>
    </subcellularLocation>
</comment>
<dbReference type="InterPro" id="IPR015381">
    <property type="entry name" value="XLF-like_N"/>
</dbReference>
<keyword evidence="8" id="KW-1185">Reference proteome</keyword>
<dbReference type="EMBL" id="KN823025">
    <property type="protein sequence ID" value="KIO26397.1"/>
    <property type="molecule type" value="Genomic_DNA"/>
</dbReference>
<dbReference type="GO" id="GO:0005634">
    <property type="term" value="C:nucleus"/>
    <property type="evidence" value="ECO:0007669"/>
    <property type="project" value="UniProtKB-SubCell"/>
</dbReference>
<feature type="compositionally biased region" description="Polar residues" evidence="5">
    <location>
        <begin position="225"/>
        <end position="240"/>
    </location>
</feature>
<protein>
    <recommendedName>
        <fullName evidence="6">XLF-like N-terminal domain-containing protein</fullName>
    </recommendedName>
</protein>
<evidence type="ECO:0000256" key="4">
    <source>
        <dbReference type="ARBA" id="ARBA00023242"/>
    </source>
</evidence>